<dbReference type="EMBL" id="GBXM01106546">
    <property type="protein sequence ID" value="JAH02031.1"/>
    <property type="molecule type" value="Transcribed_RNA"/>
</dbReference>
<name>A0A0E9PBI2_ANGAN</name>
<organism evidence="2">
    <name type="scientific">Anguilla anguilla</name>
    <name type="common">European freshwater eel</name>
    <name type="synonym">Muraena anguilla</name>
    <dbReference type="NCBI Taxonomy" id="7936"/>
    <lineage>
        <taxon>Eukaryota</taxon>
        <taxon>Metazoa</taxon>
        <taxon>Chordata</taxon>
        <taxon>Craniata</taxon>
        <taxon>Vertebrata</taxon>
        <taxon>Euteleostomi</taxon>
        <taxon>Actinopterygii</taxon>
        <taxon>Neopterygii</taxon>
        <taxon>Teleostei</taxon>
        <taxon>Anguilliformes</taxon>
        <taxon>Anguillidae</taxon>
        <taxon>Anguilla</taxon>
    </lineage>
</organism>
<proteinExistence type="predicted"/>
<keyword evidence="1" id="KW-0472">Membrane</keyword>
<keyword evidence="1" id="KW-0812">Transmembrane</keyword>
<sequence length="68" mass="7765">MFGTKALFLALPLYVILYLLVSPCRNYSTGVFYCFLSAGLVYESFQYLVLVQGFGVCYWCLSTRGREL</sequence>
<evidence type="ECO:0000313" key="2">
    <source>
        <dbReference type="EMBL" id="JAH02031.1"/>
    </source>
</evidence>
<feature type="transmembrane region" description="Helical" evidence="1">
    <location>
        <begin position="45"/>
        <end position="61"/>
    </location>
</feature>
<reference evidence="2" key="2">
    <citation type="journal article" date="2015" name="Fish Shellfish Immunol.">
        <title>Early steps in the European eel (Anguilla anguilla)-Vibrio vulnificus interaction in the gills: Role of the RtxA13 toxin.</title>
        <authorList>
            <person name="Callol A."/>
            <person name="Pajuelo D."/>
            <person name="Ebbesson L."/>
            <person name="Teles M."/>
            <person name="MacKenzie S."/>
            <person name="Amaro C."/>
        </authorList>
    </citation>
    <scope>NUCLEOTIDE SEQUENCE</scope>
</reference>
<reference evidence="2" key="1">
    <citation type="submission" date="2014-11" db="EMBL/GenBank/DDBJ databases">
        <authorList>
            <person name="Amaro Gonzalez C."/>
        </authorList>
    </citation>
    <scope>NUCLEOTIDE SEQUENCE</scope>
</reference>
<accession>A0A0E9PBI2</accession>
<evidence type="ECO:0000256" key="1">
    <source>
        <dbReference type="SAM" id="Phobius"/>
    </source>
</evidence>
<dbReference type="AlphaFoldDB" id="A0A0E9PBI2"/>
<keyword evidence="1" id="KW-1133">Transmembrane helix</keyword>
<protein>
    <submittedName>
        <fullName evidence="2">Uncharacterized protein</fullName>
    </submittedName>
</protein>